<evidence type="ECO:0000313" key="2">
    <source>
        <dbReference type="Proteomes" id="UP000887116"/>
    </source>
</evidence>
<gene>
    <name evidence="1" type="primary">WH47_07713</name>
    <name evidence="1" type="ORF">TNCT_479591</name>
</gene>
<accession>A0A8X6GR10</accession>
<name>A0A8X6GR10_TRICU</name>
<dbReference type="PANTHER" id="PTHR45913">
    <property type="entry name" value="EPM2A-INTERACTING PROTEIN 1"/>
    <property type="match status" value="1"/>
</dbReference>
<keyword evidence="2" id="KW-1185">Reference proteome</keyword>
<organism evidence="1 2">
    <name type="scientific">Trichonephila clavata</name>
    <name type="common">Joro spider</name>
    <name type="synonym">Nephila clavata</name>
    <dbReference type="NCBI Taxonomy" id="2740835"/>
    <lineage>
        <taxon>Eukaryota</taxon>
        <taxon>Metazoa</taxon>
        <taxon>Ecdysozoa</taxon>
        <taxon>Arthropoda</taxon>
        <taxon>Chelicerata</taxon>
        <taxon>Arachnida</taxon>
        <taxon>Araneae</taxon>
        <taxon>Araneomorphae</taxon>
        <taxon>Entelegynae</taxon>
        <taxon>Araneoidea</taxon>
        <taxon>Nephilidae</taxon>
        <taxon>Trichonephila</taxon>
    </lineage>
</organism>
<dbReference type="Proteomes" id="UP000887116">
    <property type="component" value="Unassembled WGS sequence"/>
</dbReference>
<dbReference type="AlphaFoldDB" id="A0A8X6GR10"/>
<proteinExistence type="predicted"/>
<evidence type="ECO:0000313" key="1">
    <source>
        <dbReference type="EMBL" id="GFQ72054.1"/>
    </source>
</evidence>
<dbReference type="PANTHER" id="PTHR45913:SF19">
    <property type="entry name" value="LOW QUALITY PROTEIN: ZINC FINGER BED DOMAIN-CONTAINING PROTEIN 5-LIKE"/>
    <property type="match status" value="1"/>
</dbReference>
<sequence length="111" mass="12999">MSEDIERLRSRKCSEHLDESALRDREVVLLTYARYCDKDNFAEEMLFCKPLESTVTSKDGASIMTRKKNGCLKWMENEKRRMFLVQCVIQRQTLVAKNISPVLNEILNLII</sequence>
<reference evidence="1" key="1">
    <citation type="submission" date="2020-07" db="EMBL/GenBank/DDBJ databases">
        <title>Multicomponent nature underlies the extraordinary mechanical properties of spider dragline silk.</title>
        <authorList>
            <person name="Kono N."/>
            <person name="Nakamura H."/>
            <person name="Mori M."/>
            <person name="Yoshida Y."/>
            <person name="Ohtoshi R."/>
            <person name="Malay A.D."/>
            <person name="Moran D.A.P."/>
            <person name="Tomita M."/>
            <person name="Numata K."/>
            <person name="Arakawa K."/>
        </authorList>
    </citation>
    <scope>NUCLEOTIDE SEQUENCE</scope>
</reference>
<comment type="caution">
    <text evidence="1">The sequence shown here is derived from an EMBL/GenBank/DDBJ whole genome shotgun (WGS) entry which is preliminary data.</text>
</comment>
<dbReference type="EMBL" id="BMAO01011227">
    <property type="protein sequence ID" value="GFQ72054.1"/>
    <property type="molecule type" value="Genomic_DNA"/>
</dbReference>
<protein>
    <submittedName>
        <fullName evidence="1">SCAN domain-containing protein 3</fullName>
    </submittedName>
</protein>